<reference evidence="1" key="1">
    <citation type="submission" date="2007-10" db="EMBL/GenBank/DDBJ databases">
        <authorList>
            <person name="Ren H.-L."/>
            <person name="Wang K.-J."/>
            <person name="Xu D.-D."/>
            <person name="Cai L."/>
            <person name="Lin Z.-Y."/>
            <person name="Yang M."/>
            <person name="Qiao K."/>
            <person name="Zhang N."/>
        </authorList>
    </citation>
    <scope>NUCLEOTIDE SEQUENCE</scope>
</reference>
<name>B3TK54_HALDV</name>
<protein>
    <submittedName>
        <fullName evidence="1">Uncharacterized protein</fullName>
    </submittedName>
</protein>
<evidence type="ECO:0000313" key="1">
    <source>
        <dbReference type="EMBL" id="ABY87382.1"/>
    </source>
</evidence>
<proteinExistence type="evidence at transcript level"/>
<dbReference type="EMBL" id="EU244366">
    <property type="protein sequence ID" value="ABY87382.1"/>
    <property type="molecule type" value="mRNA"/>
</dbReference>
<dbReference type="AlphaFoldDB" id="B3TK54"/>
<feature type="non-terminal residue" evidence="1">
    <location>
        <position position="1"/>
    </location>
</feature>
<accession>B3TK54</accession>
<sequence>VLSSSAYDLRTLVHHLHIHSHFTQTDRRPTRTIGQCTIHIQVVHDLLFPGVQYNGTIYSIICSFPPNLEQLCLPQSHNWSLQVSEQRGRRKRRDVSTVTTVLLSLS</sequence>
<organism evidence="1">
    <name type="scientific">Haliotis diversicolor</name>
    <name type="common">Abalone</name>
    <name type="synonym">Sulculus diversicolor</name>
    <dbReference type="NCBI Taxonomy" id="36095"/>
    <lineage>
        <taxon>Eukaryota</taxon>
        <taxon>Metazoa</taxon>
        <taxon>Spiralia</taxon>
        <taxon>Lophotrochozoa</taxon>
        <taxon>Mollusca</taxon>
        <taxon>Gastropoda</taxon>
        <taxon>Vetigastropoda</taxon>
        <taxon>Lepetellida</taxon>
        <taxon>Haliotoidea</taxon>
        <taxon>Haliotidae</taxon>
        <taxon>Haliotis</taxon>
    </lineage>
</organism>
<reference evidence="1" key="2">
    <citation type="journal article" date="2008" name="Dev. Comp. Immunol.">
        <title>Identification of the up-regulated expression genes in hemocytes of variously colored abalone (Haliotis diversicolor Reeve, 1846) challenged with bacteria.</title>
        <authorList>
            <person name="Wang K.J."/>
            <person name="Ren H.L."/>
            <person name="Xu D.D."/>
            <person name="Cai L."/>
            <person name="Yang M."/>
        </authorList>
    </citation>
    <scope>NUCLEOTIDE SEQUENCE</scope>
</reference>